<dbReference type="InterPro" id="IPR005182">
    <property type="entry name" value="YdbS-like_PH"/>
</dbReference>
<keyword evidence="1" id="KW-1133">Transmembrane helix</keyword>
<keyword evidence="1" id="KW-0472">Membrane</keyword>
<feature type="transmembrane region" description="Helical" evidence="1">
    <location>
        <begin position="203"/>
        <end position="223"/>
    </location>
</feature>
<dbReference type="Proteomes" id="UP000023703">
    <property type="component" value="Chromosome"/>
</dbReference>
<dbReference type="STRING" id="1404245.CGLY_10015"/>
<evidence type="ECO:0000259" key="2">
    <source>
        <dbReference type="Pfam" id="PF03703"/>
    </source>
</evidence>
<protein>
    <submittedName>
        <fullName evidence="3">Putative membrane protein</fullName>
    </submittedName>
</protein>
<accession>X5DMU2</accession>
<dbReference type="eggNOG" id="COG3428">
    <property type="taxonomic scope" value="Bacteria"/>
</dbReference>
<evidence type="ECO:0000313" key="4">
    <source>
        <dbReference type="Proteomes" id="UP000023703"/>
    </source>
</evidence>
<gene>
    <name evidence="3" type="ORF">CGLY_10015</name>
</gene>
<name>X5DMU2_9CORY</name>
<evidence type="ECO:0000313" key="3">
    <source>
        <dbReference type="EMBL" id="AHW64448.1"/>
    </source>
</evidence>
<keyword evidence="1" id="KW-0812">Transmembrane</keyword>
<feature type="transmembrane region" description="Helical" evidence="1">
    <location>
        <begin position="229"/>
        <end position="247"/>
    </location>
</feature>
<keyword evidence="4" id="KW-1185">Reference proteome</keyword>
<dbReference type="AlphaFoldDB" id="X5DMU2"/>
<feature type="transmembrane region" description="Helical" evidence="1">
    <location>
        <begin position="27"/>
        <end position="44"/>
    </location>
</feature>
<dbReference type="Pfam" id="PF03703">
    <property type="entry name" value="bPH_2"/>
    <property type="match status" value="3"/>
</dbReference>
<dbReference type="InterPro" id="IPR014529">
    <property type="entry name" value="UCP026631"/>
</dbReference>
<sequence>MTGYATDNATDNAADGKWRRVHPLSPLLRMWAVLVGIVAVIAAQQAETLGRLRDLLEDSPLPTALVVVAVLVAIPVIFLIGWVVSLPWWRAAGYRIDEEEIAVRRGVVSRQLRTARFDRVQAVDLVEPLAPRLFRLAGVKVETAGGSGSSVAVEYLPRQDAEDLRSHLLALVHGGPDQSDQRKEAAKDHSSVVVPTIPITRSLVAAALSGATVLVVAGAVVALATPVGLAVLLPVLAGAVPWVWGVLNTSWRFTATLDGDVLGITFGLTERRRQSVPLARVHAVEVSQPVAWRLLGWWKVRVDVAGYGAESESGGSTTTVLPVGDLPLALHVLDTLTPLDSGAIAAVAHPEGRSRDGYPSTRTYLSPQNARWVSPVDRTRQGTTLVSDAGGNGQLTAVVSHHGLFRRAVSVIAPAHIQELSYRRGPVQKALGLAGVRFDIVPGPVSMAGRDLSTADAVDLVTRLRARRLPEPETHAARPE</sequence>
<dbReference type="HOGENOM" id="CLU_024617_4_2_11"/>
<dbReference type="PANTHER" id="PTHR34473">
    <property type="entry name" value="UPF0699 TRANSMEMBRANE PROTEIN YDBS"/>
    <property type="match status" value="1"/>
</dbReference>
<dbReference type="RefSeq" id="WP_038549168.1">
    <property type="nucleotide sequence ID" value="NZ_CP006842.1"/>
</dbReference>
<dbReference type="PANTHER" id="PTHR34473:SF3">
    <property type="entry name" value="TRANSMEMBRANE PROTEIN-RELATED"/>
    <property type="match status" value="1"/>
</dbReference>
<feature type="domain" description="YdbS-like PH" evidence="2">
    <location>
        <begin position="398"/>
        <end position="458"/>
    </location>
</feature>
<proteinExistence type="predicted"/>
<reference evidence="3 4" key="1">
    <citation type="journal article" date="2015" name="Int. J. Syst. Evol. Microbiol.">
        <title>Revisiting Corynebacterium glyciniphilum (ex Kubota et al., 1972) sp. nov., nom. rev., isolated from putrefied banana.</title>
        <authorList>
            <person name="Al-Dilaimi A."/>
            <person name="Bednarz H."/>
            <person name="Lomker A."/>
            <person name="Niehaus K."/>
            <person name="Kalinowski J."/>
            <person name="Ruckert C."/>
        </authorList>
    </citation>
    <scope>NUCLEOTIDE SEQUENCE [LARGE SCALE GENOMIC DNA]</scope>
    <source>
        <strain evidence="3">AJ 3170</strain>
    </source>
</reference>
<feature type="domain" description="YdbS-like PH" evidence="2">
    <location>
        <begin position="89"/>
        <end position="168"/>
    </location>
</feature>
<evidence type="ECO:0000256" key="1">
    <source>
        <dbReference type="SAM" id="Phobius"/>
    </source>
</evidence>
<dbReference type="EMBL" id="CP006842">
    <property type="protein sequence ID" value="AHW64448.1"/>
    <property type="molecule type" value="Genomic_DNA"/>
</dbReference>
<feature type="transmembrane region" description="Helical" evidence="1">
    <location>
        <begin position="64"/>
        <end position="89"/>
    </location>
</feature>
<feature type="domain" description="YdbS-like PH" evidence="2">
    <location>
        <begin position="253"/>
        <end position="332"/>
    </location>
</feature>
<organism evidence="3 4">
    <name type="scientific">Corynebacterium glyciniphilum AJ 3170</name>
    <dbReference type="NCBI Taxonomy" id="1404245"/>
    <lineage>
        <taxon>Bacteria</taxon>
        <taxon>Bacillati</taxon>
        <taxon>Actinomycetota</taxon>
        <taxon>Actinomycetes</taxon>
        <taxon>Mycobacteriales</taxon>
        <taxon>Corynebacteriaceae</taxon>
        <taxon>Corynebacterium</taxon>
    </lineage>
</organism>
<dbReference type="KEGG" id="cgy:CGLY_10015"/>
<dbReference type="PIRSF" id="PIRSF026631">
    <property type="entry name" value="UCP026631"/>
    <property type="match status" value="1"/>
</dbReference>